<organism evidence="1">
    <name type="scientific">Mycobacterium xenopi 4042</name>
    <dbReference type="NCBI Taxonomy" id="1299334"/>
    <lineage>
        <taxon>Bacteria</taxon>
        <taxon>Bacillati</taxon>
        <taxon>Actinomycetota</taxon>
        <taxon>Actinomycetes</taxon>
        <taxon>Mycobacteriales</taxon>
        <taxon>Mycobacteriaceae</taxon>
        <taxon>Mycobacterium</taxon>
    </lineage>
</organism>
<feature type="non-terminal residue" evidence="1">
    <location>
        <position position="1"/>
    </location>
</feature>
<dbReference type="GO" id="GO:0016491">
    <property type="term" value="F:oxidoreductase activity"/>
    <property type="evidence" value="ECO:0007669"/>
    <property type="project" value="UniProtKB-KW"/>
</dbReference>
<comment type="caution">
    <text evidence="1">The sequence shown here is derived from an EMBL/GenBank/DDBJ whole genome shotgun (WGS) entry which is preliminary data.</text>
</comment>
<dbReference type="EMBL" id="JAOB01000009">
    <property type="protein sequence ID" value="EUA76154.1"/>
    <property type="molecule type" value="Genomic_DNA"/>
</dbReference>
<keyword evidence="1" id="KW-0560">Oxidoreductase</keyword>
<reference evidence="1" key="1">
    <citation type="submission" date="2014-01" db="EMBL/GenBank/DDBJ databases">
        <authorList>
            <person name="Brown-Elliot B."/>
            <person name="Wallace R."/>
            <person name="Lenaerts A."/>
            <person name="Ordway D."/>
            <person name="DeGroote M.A."/>
            <person name="Parker T."/>
            <person name="Sizemore C."/>
            <person name="Tallon L.J."/>
            <person name="Sadzewicz L.K."/>
            <person name="Sengamalay N."/>
            <person name="Fraser C.M."/>
            <person name="Hine E."/>
            <person name="Shefchek K.A."/>
            <person name="Das S.P."/>
            <person name="Tettelin H."/>
        </authorList>
    </citation>
    <scope>NUCLEOTIDE SEQUENCE [LARGE SCALE GENOMIC DNA]</scope>
    <source>
        <strain evidence="1">4042</strain>
    </source>
</reference>
<proteinExistence type="predicted"/>
<protein>
    <submittedName>
        <fullName evidence="1">Linear gramicidin synthetase subunit D domain protein</fullName>
        <ecNumber evidence="1">1.-.-.-</ecNumber>
    </submittedName>
</protein>
<accession>X8E6D0</accession>
<evidence type="ECO:0000313" key="1">
    <source>
        <dbReference type="EMBL" id="EUA76154.1"/>
    </source>
</evidence>
<dbReference type="EC" id="1.-.-.-" evidence="1"/>
<gene>
    <name evidence="1" type="ORF">I553_10438</name>
</gene>
<dbReference type="AlphaFoldDB" id="X8E6D0"/>
<sequence length="86" mass="8745">AQVMTVSGNCPRPDYALAAEHRRRGRAVQPDGAAAGAAGATEADVAVLLQALLDRHAMLRARVDDDGAGSWLVTVPDAGSVTPAPA</sequence>
<name>X8E6D0_MYCXE</name>